<dbReference type="FunCoup" id="A0A2G5DBU9">
    <property type="interactions" value="311"/>
</dbReference>
<protein>
    <recommendedName>
        <fullName evidence="3">Serine aminopeptidase S33 domain-containing protein</fullName>
    </recommendedName>
</protein>
<evidence type="ECO:0000313" key="5">
    <source>
        <dbReference type="Proteomes" id="UP000230069"/>
    </source>
</evidence>
<comment type="similarity">
    <text evidence="1">Belongs to the AB hydrolase superfamily. AB hydrolase 4 family.</text>
</comment>
<gene>
    <name evidence="4" type="ORF">AQUCO_02300049v1</name>
</gene>
<feature type="domain" description="Serine aminopeptidase S33" evidence="3">
    <location>
        <begin position="153"/>
        <end position="393"/>
    </location>
</feature>
<feature type="transmembrane region" description="Helical" evidence="2">
    <location>
        <begin position="574"/>
        <end position="595"/>
    </location>
</feature>
<dbReference type="AlphaFoldDB" id="A0A2G5DBU9"/>
<keyword evidence="2" id="KW-0472">Membrane</keyword>
<dbReference type="OrthoDB" id="247542at2759"/>
<dbReference type="SUPFAM" id="SSF53474">
    <property type="entry name" value="alpha/beta-Hydrolases"/>
    <property type="match status" value="1"/>
</dbReference>
<dbReference type="FunFam" id="3.40.50.1820:FF:000071">
    <property type="entry name" value="Embryogenesis-associated protein EMB8"/>
    <property type="match status" value="1"/>
</dbReference>
<dbReference type="Gene3D" id="3.40.50.1820">
    <property type="entry name" value="alpha/beta hydrolase"/>
    <property type="match status" value="1"/>
</dbReference>
<dbReference type="InterPro" id="IPR022742">
    <property type="entry name" value="Hydrolase_4"/>
</dbReference>
<evidence type="ECO:0000256" key="2">
    <source>
        <dbReference type="SAM" id="Phobius"/>
    </source>
</evidence>
<organism evidence="4 5">
    <name type="scientific">Aquilegia coerulea</name>
    <name type="common">Rocky mountain columbine</name>
    <dbReference type="NCBI Taxonomy" id="218851"/>
    <lineage>
        <taxon>Eukaryota</taxon>
        <taxon>Viridiplantae</taxon>
        <taxon>Streptophyta</taxon>
        <taxon>Embryophyta</taxon>
        <taxon>Tracheophyta</taxon>
        <taxon>Spermatophyta</taxon>
        <taxon>Magnoliopsida</taxon>
        <taxon>Ranunculales</taxon>
        <taxon>Ranunculaceae</taxon>
        <taxon>Thalictroideae</taxon>
        <taxon>Aquilegia</taxon>
    </lineage>
</organism>
<reference evidence="4 5" key="1">
    <citation type="submission" date="2017-09" db="EMBL/GenBank/DDBJ databases">
        <title>WGS assembly of Aquilegia coerulea Goldsmith.</title>
        <authorList>
            <person name="Hodges S."/>
            <person name="Kramer E."/>
            <person name="Nordborg M."/>
            <person name="Tomkins J."/>
            <person name="Borevitz J."/>
            <person name="Derieg N."/>
            <person name="Yan J."/>
            <person name="Mihaltcheva S."/>
            <person name="Hayes R.D."/>
            <person name="Rokhsar D."/>
        </authorList>
    </citation>
    <scope>NUCLEOTIDE SEQUENCE [LARGE SCALE GENOMIC DNA]</scope>
    <source>
        <strain evidence="5">cv. Goldsmith</strain>
    </source>
</reference>
<keyword evidence="2" id="KW-0812">Transmembrane</keyword>
<proteinExistence type="inferred from homology"/>
<dbReference type="Pfam" id="PF12146">
    <property type="entry name" value="Hydrolase_4"/>
    <property type="match status" value="1"/>
</dbReference>
<dbReference type="STRING" id="218851.A0A2G5DBU9"/>
<evidence type="ECO:0000313" key="4">
    <source>
        <dbReference type="EMBL" id="PIA41005.1"/>
    </source>
</evidence>
<name>A0A2G5DBU9_AQUCA</name>
<sequence length="601" mass="67602">MEFPCSDCCSISELVLKAASLIPISHYLLGIWIISFICCYNFLEIHIISDFFNGFRGNPVSLTFNSSSQIYQNVVSKCSILHGRYLVTPWLASPHLQTSFLNFLGRPPKFTYKRQLFLTPDSGTIAFDWLMPSEVTRSFSHRSNAISKEDTTPIVVVIPGLMSDSDSPYIKHLAFDIARSGWNVVVSNHRGLGGVSLTSDWFYNAGWTEDVRVVVDYLHREYPKAPLFAVGTSIGANVLVKYLGEEGDNTHLAGAAAICSPWDLLVCDRFINRRLVQRFYGRAITIGLQIYARTHKSIYSRLVDWEGIQKSRSVRDFDKNATCILGKYETADTYYRNCSSAGYVKNVAVPLLCISALDDPVCTREAIPWDECRANKNIVLATTPHGGHLAFFEGITAHCLWWVRAVDEFFGILHSTPFMHKRKERPDISAEPLIDQGPYISLRADGMVSAMVDEGTSNDMLGILPQEQQIHDKEIEDIITDPVQEAEPDTEPNTKSVCDNVQLSEHDTDSKQDANDAAILVRRHLKELSRHSRRSMWLLAYIAVITTWPFLGSALLMVFKRKFLLDGISEQAEFLLAWGATLGPLTCLLITNIILEKIVYI</sequence>
<dbReference type="PANTHER" id="PTHR10794:SF63">
    <property type="entry name" value="ALPHA_BETA HYDROLASE 1, ISOFORM A"/>
    <property type="match status" value="1"/>
</dbReference>
<accession>A0A2G5DBU9</accession>
<dbReference type="InterPro" id="IPR050960">
    <property type="entry name" value="AB_hydrolase_4_sf"/>
</dbReference>
<dbReference type="GO" id="GO:0034338">
    <property type="term" value="F:short-chain carboxylesterase activity"/>
    <property type="evidence" value="ECO:0007669"/>
    <property type="project" value="TreeGrafter"/>
</dbReference>
<dbReference type="EMBL" id="KZ305040">
    <property type="protein sequence ID" value="PIA41005.1"/>
    <property type="molecule type" value="Genomic_DNA"/>
</dbReference>
<dbReference type="Proteomes" id="UP000230069">
    <property type="component" value="Unassembled WGS sequence"/>
</dbReference>
<evidence type="ECO:0000259" key="3">
    <source>
        <dbReference type="Pfam" id="PF12146"/>
    </source>
</evidence>
<feature type="transmembrane region" description="Helical" evidence="2">
    <location>
        <begin position="24"/>
        <end position="43"/>
    </location>
</feature>
<keyword evidence="5" id="KW-1185">Reference proteome</keyword>
<dbReference type="PANTHER" id="PTHR10794">
    <property type="entry name" value="ABHYDROLASE DOMAIN-CONTAINING PROTEIN"/>
    <property type="match status" value="1"/>
</dbReference>
<dbReference type="InterPro" id="IPR029058">
    <property type="entry name" value="AB_hydrolase_fold"/>
</dbReference>
<dbReference type="GO" id="GO:0047372">
    <property type="term" value="F:monoacylglycerol lipase activity"/>
    <property type="evidence" value="ECO:0007669"/>
    <property type="project" value="TreeGrafter"/>
</dbReference>
<feature type="transmembrane region" description="Helical" evidence="2">
    <location>
        <begin position="536"/>
        <end position="559"/>
    </location>
</feature>
<dbReference type="InParanoid" id="A0A2G5DBU9"/>
<keyword evidence="2" id="KW-1133">Transmembrane helix</keyword>
<evidence type="ECO:0000256" key="1">
    <source>
        <dbReference type="ARBA" id="ARBA00010884"/>
    </source>
</evidence>